<protein>
    <submittedName>
        <fullName evidence="3">E5.1.99.4</fullName>
        <ecNumber evidence="3">5.1.99.4</ecNumber>
    </submittedName>
</protein>
<evidence type="ECO:0000313" key="3">
    <source>
        <dbReference type="EMBL" id="CAG2221235.1"/>
    </source>
</evidence>
<gene>
    <name evidence="3" type="ORF">MEDL_34663</name>
</gene>
<dbReference type="AlphaFoldDB" id="A0A8S3SRC8"/>
<dbReference type="OrthoDB" id="16747at2759"/>
<reference evidence="3" key="1">
    <citation type="submission" date="2021-03" db="EMBL/GenBank/DDBJ databases">
        <authorList>
            <person name="Bekaert M."/>
        </authorList>
    </citation>
    <scope>NUCLEOTIDE SEQUENCE</scope>
</reference>
<evidence type="ECO:0000256" key="1">
    <source>
        <dbReference type="ARBA" id="ARBA00008383"/>
    </source>
</evidence>
<dbReference type="InterPro" id="IPR003673">
    <property type="entry name" value="CoA-Trfase_fam_III"/>
</dbReference>
<dbReference type="InterPro" id="IPR044855">
    <property type="entry name" value="CoA-Trfase_III_dom3_sf"/>
</dbReference>
<comment type="similarity">
    <text evidence="1">Belongs to the CoA-transferase III family.</text>
</comment>
<dbReference type="PANTHER" id="PTHR48228:SF5">
    <property type="entry name" value="ALPHA-METHYLACYL-COA RACEMASE"/>
    <property type="match status" value="1"/>
</dbReference>
<dbReference type="Proteomes" id="UP000683360">
    <property type="component" value="Unassembled WGS sequence"/>
</dbReference>
<dbReference type="InterPro" id="IPR023606">
    <property type="entry name" value="CoA-Trfase_III_dom_1_sf"/>
</dbReference>
<dbReference type="Gene3D" id="3.40.50.10540">
    <property type="entry name" value="Crotonobetainyl-coa:carnitine coa-transferase, domain 1"/>
    <property type="match status" value="2"/>
</dbReference>
<dbReference type="GO" id="GO:0005739">
    <property type="term" value="C:mitochondrion"/>
    <property type="evidence" value="ECO:0007669"/>
    <property type="project" value="TreeGrafter"/>
</dbReference>
<dbReference type="SUPFAM" id="SSF89796">
    <property type="entry name" value="CoA-transferase family III (CaiB/BaiF)"/>
    <property type="match status" value="1"/>
</dbReference>
<dbReference type="Pfam" id="PF02515">
    <property type="entry name" value="CoA_transf_3"/>
    <property type="match status" value="1"/>
</dbReference>
<keyword evidence="3" id="KW-0413">Isomerase</keyword>
<dbReference type="EMBL" id="CAJPWZ010001679">
    <property type="protein sequence ID" value="CAG2221235.1"/>
    <property type="molecule type" value="Genomic_DNA"/>
</dbReference>
<feature type="region of interest" description="Disordered" evidence="2">
    <location>
        <begin position="321"/>
        <end position="345"/>
    </location>
</feature>
<dbReference type="EC" id="5.1.99.4" evidence="3"/>
<comment type="caution">
    <text evidence="3">The sequence shown here is derived from an EMBL/GenBank/DDBJ whole genome shotgun (WGS) entry which is preliminary data.</text>
</comment>
<dbReference type="PANTHER" id="PTHR48228">
    <property type="entry name" value="SUCCINYL-COA--D-CITRAMALATE COA-TRANSFERASE"/>
    <property type="match status" value="1"/>
</dbReference>
<organism evidence="3 4">
    <name type="scientific">Mytilus edulis</name>
    <name type="common">Blue mussel</name>
    <dbReference type="NCBI Taxonomy" id="6550"/>
    <lineage>
        <taxon>Eukaryota</taxon>
        <taxon>Metazoa</taxon>
        <taxon>Spiralia</taxon>
        <taxon>Lophotrochozoa</taxon>
        <taxon>Mollusca</taxon>
        <taxon>Bivalvia</taxon>
        <taxon>Autobranchia</taxon>
        <taxon>Pteriomorphia</taxon>
        <taxon>Mytilida</taxon>
        <taxon>Mytiloidea</taxon>
        <taxon>Mytilidae</taxon>
        <taxon>Mytilinae</taxon>
        <taxon>Mytilus</taxon>
    </lineage>
</organism>
<dbReference type="GO" id="GO:0008111">
    <property type="term" value="F:alpha-methylacyl-CoA racemase activity"/>
    <property type="evidence" value="ECO:0007669"/>
    <property type="project" value="UniProtKB-EC"/>
</dbReference>
<evidence type="ECO:0000313" key="4">
    <source>
        <dbReference type="Proteomes" id="UP000683360"/>
    </source>
</evidence>
<proteinExistence type="inferred from homology"/>
<sequence length="388" mass="42960">MNKSGKWLSPSEKLKLYLLDVLTNLSSLREAEMALKGIRVIEFGGLAPVPFCGMILSDFGANVIRVDRTKSFADTDCMGRGKQSIAIDLKQKEGLNIVHKMCSKADVLIEPFRPGVMERLGLERTTCKKAGHDINYISMSGLLSYLGKKGEPPLHPVNLLADFAGGGLTCALGIVMALYERNISGKGQVVDNSMVEGSAYVGSWLSNSQKMPYIWGRERGDNTLDGGRAFYGVYETKDKKYISVGALEPQFFKELIKGLGLEHINQTDDPEEMKKLFKEVFLTKSRDEWVYQFQNLDACVSPVLEPKEAAEHLHNVDNKTFLQDKSGGYEPGPAPRLSRTPGVDKVLPQPVIGQQTLMIMKEMGYSDSVIEKLLQSGVIEQNSKDSKL</sequence>
<dbReference type="Gene3D" id="3.30.1540.10">
    <property type="entry name" value="formyl-coa transferase, domain 3"/>
    <property type="match status" value="1"/>
</dbReference>
<keyword evidence="4" id="KW-1185">Reference proteome</keyword>
<evidence type="ECO:0000256" key="2">
    <source>
        <dbReference type="SAM" id="MobiDB-lite"/>
    </source>
</evidence>
<dbReference type="InterPro" id="IPR050509">
    <property type="entry name" value="CoA-transferase_III"/>
</dbReference>
<name>A0A8S3SRC8_MYTED</name>
<dbReference type="GO" id="GO:0008206">
    <property type="term" value="P:bile acid metabolic process"/>
    <property type="evidence" value="ECO:0007669"/>
    <property type="project" value="TreeGrafter"/>
</dbReference>
<accession>A0A8S3SRC8</accession>